<gene>
    <name evidence="1" type="ORF">VEZ01S_49_00050</name>
</gene>
<evidence type="ECO:0000313" key="2">
    <source>
        <dbReference type="Proteomes" id="UP000016562"/>
    </source>
</evidence>
<dbReference type="AlphaFoldDB" id="U3B6J6"/>
<proteinExistence type="predicted"/>
<dbReference type="EMBL" id="BATM01000049">
    <property type="protein sequence ID" value="GAD81047.1"/>
    <property type="molecule type" value="Genomic_DNA"/>
</dbReference>
<dbReference type="RefSeq" id="WP_021714746.1">
    <property type="nucleotide sequence ID" value="NZ_BATM01000049.1"/>
</dbReference>
<evidence type="ECO:0000313" key="1">
    <source>
        <dbReference type="EMBL" id="GAD81047.1"/>
    </source>
</evidence>
<organism evidence="1 2">
    <name type="scientific">Vibrio ezurae NBRC 102218</name>
    <dbReference type="NCBI Taxonomy" id="1219080"/>
    <lineage>
        <taxon>Bacteria</taxon>
        <taxon>Pseudomonadati</taxon>
        <taxon>Pseudomonadota</taxon>
        <taxon>Gammaproteobacteria</taxon>
        <taxon>Vibrionales</taxon>
        <taxon>Vibrionaceae</taxon>
        <taxon>Vibrio</taxon>
    </lineage>
</organism>
<comment type="caution">
    <text evidence="1">The sequence shown here is derived from an EMBL/GenBank/DDBJ whole genome shotgun (WGS) entry which is preliminary data.</text>
</comment>
<dbReference type="Proteomes" id="UP000016562">
    <property type="component" value="Unassembled WGS sequence"/>
</dbReference>
<protein>
    <submittedName>
        <fullName evidence="1">Uncharacterized protein</fullName>
    </submittedName>
</protein>
<reference evidence="1 2" key="1">
    <citation type="submission" date="2013-09" db="EMBL/GenBank/DDBJ databases">
        <title>Whole genome shotgun sequence of Vibrio ezurae NBRC 102218.</title>
        <authorList>
            <person name="Yoshida I."/>
            <person name="Hosoyama A."/>
            <person name="Numata M."/>
            <person name="Hashimoto M."/>
            <person name="Hosoyama Y."/>
            <person name="Tsuchikane K."/>
            <person name="Noguchi M."/>
            <person name="Hirakata S."/>
            <person name="Ichikawa N."/>
            <person name="Ohji S."/>
            <person name="Yamazoe A."/>
            <person name="Fujita N."/>
        </authorList>
    </citation>
    <scope>NUCLEOTIDE SEQUENCE [LARGE SCALE GENOMIC DNA]</scope>
    <source>
        <strain evidence="1 2">NBRC 102218</strain>
    </source>
</reference>
<accession>U3B6J6</accession>
<sequence length="89" mass="10031">MLLTIMLFFDKSAAPSSKDKFPTAVKPFIAWLNTHTIENRYALLKSYETDRMDTLGNHGGNSPLLQLKTLLQYAIESESLRNELNSVVA</sequence>
<dbReference type="OrthoDB" id="5841347at2"/>
<keyword evidence="2" id="KW-1185">Reference proteome</keyword>
<name>U3B6J6_9VIBR</name>
<dbReference type="STRING" id="1219080.VEZ01S_49_00050"/>